<comment type="caution">
    <text evidence="1">The sequence shown here is derived from an EMBL/GenBank/DDBJ whole genome shotgun (WGS) entry which is preliminary data.</text>
</comment>
<keyword evidence="2" id="KW-1185">Reference proteome</keyword>
<evidence type="ECO:0008006" key="3">
    <source>
        <dbReference type="Google" id="ProtNLM"/>
    </source>
</evidence>
<accession>A0A179FGQ5</accession>
<organism evidence="1 2">
    <name type="scientific">Pochonia chlamydosporia 170</name>
    <dbReference type="NCBI Taxonomy" id="1380566"/>
    <lineage>
        <taxon>Eukaryota</taxon>
        <taxon>Fungi</taxon>
        <taxon>Dikarya</taxon>
        <taxon>Ascomycota</taxon>
        <taxon>Pezizomycotina</taxon>
        <taxon>Sordariomycetes</taxon>
        <taxon>Hypocreomycetidae</taxon>
        <taxon>Hypocreales</taxon>
        <taxon>Clavicipitaceae</taxon>
        <taxon>Pochonia</taxon>
    </lineage>
</organism>
<name>A0A179FGQ5_METCM</name>
<dbReference type="EMBL" id="LSBJ02000005">
    <property type="protein sequence ID" value="OAQ64716.1"/>
    <property type="molecule type" value="Genomic_DNA"/>
</dbReference>
<evidence type="ECO:0000313" key="2">
    <source>
        <dbReference type="Proteomes" id="UP000078397"/>
    </source>
</evidence>
<dbReference type="GeneID" id="28855698"/>
<dbReference type="RefSeq" id="XP_018142030.1">
    <property type="nucleotide sequence ID" value="XM_018291704.1"/>
</dbReference>
<sequence>MAQSQSTLATSKSTLTTSKLVTPVKVARNVSTTKFVIPENIIDKDALISCPVLLLPPELTLRIIEEMDDDVDRLCVGLSCRRLLHVVNQFKIQVPSMKYSRKIANIPMGDKLAFSMMKRVYPLDFKGEPRADAALCAACFKWIKKVHSVKVVTDNGKRETIHSQVVSYTGRNSEETAGIFFECAKCVAQDGRPQQERNRQMTVYKMLAIAEPNNFGSVPVWTSRVNIHKGREVDPVSSF</sequence>
<reference evidence="1 2" key="1">
    <citation type="journal article" date="2016" name="PLoS Pathog.">
        <title>Biosynthesis of antibiotic leucinostatins in bio-control fungus Purpureocillium lilacinum and their inhibition on phytophthora revealed by genome mining.</title>
        <authorList>
            <person name="Wang G."/>
            <person name="Liu Z."/>
            <person name="Lin R."/>
            <person name="Li E."/>
            <person name="Mao Z."/>
            <person name="Ling J."/>
            <person name="Yang Y."/>
            <person name="Yin W.B."/>
            <person name="Xie B."/>
        </authorList>
    </citation>
    <scope>NUCLEOTIDE SEQUENCE [LARGE SCALE GENOMIC DNA]</scope>
    <source>
        <strain evidence="1">170</strain>
    </source>
</reference>
<dbReference type="KEGG" id="pchm:VFPPC_13932"/>
<dbReference type="Proteomes" id="UP000078397">
    <property type="component" value="Unassembled WGS sequence"/>
</dbReference>
<dbReference type="OrthoDB" id="4939556at2759"/>
<evidence type="ECO:0000313" key="1">
    <source>
        <dbReference type="EMBL" id="OAQ64716.1"/>
    </source>
</evidence>
<gene>
    <name evidence="1" type="ORF">VFPPC_13932</name>
</gene>
<proteinExistence type="predicted"/>
<protein>
    <recommendedName>
        <fullName evidence="3">F-box domain-containing protein</fullName>
    </recommendedName>
</protein>
<dbReference type="AlphaFoldDB" id="A0A179FGQ5"/>